<dbReference type="AlphaFoldDB" id="F0ZP42"/>
<dbReference type="GeneID" id="10500174"/>
<feature type="transmembrane region" description="Helical" evidence="1">
    <location>
        <begin position="72"/>
        <end position="91"/>
    </location>
</feature>
<evidence type="ECO:0000313" key="2">
    <source>
        <dbReference type="EMBL" id="EGC34306.1"/>
    </source>
</evidence>
<dbReference type="InParanoid" id="F0ZP42"/>
<reference evidence="3" key="1">
    <citation type="journal article" date="2011" name="Genome Biol.">
        <title>Comparative genomics of the social amoebae Dictyostelium discoideum and Dictyostelium purpureum.</title>
        <authorList>
            <consortium name="US DOE Joint Genome Institute (JGI-PGF)"/>
            <person name="Sucgang R."/>
            <person name="Kuo A."/>
            <person name="Tian X."/>
            <person name="Salerno W."/>
            <person name="Parikh A."/>
            <person name="Feasley C.L."/>
            <person name="Dalin E."/>
            <person name="Tu H."/>
            <person name="Huang E."/>
            <person name="Barry K."/>
            <person name="Lindquist E."/>
            <person name="Shapiro H."/>
            <person name="Bruce D."/>
            <person name="Schmutz J."/>
            <person name="Salamov A."/>
            <person name="Fey P."/>
            <person name="Gaudet P."/>
            <person name="Anjard C."/>
            <person name="Babu M.M."/>
            <person name="Basu S."/>
            <person name="Bushmanova Y."/>
            <person name="van der Wel H."/>
            <person name="Katoh-Kurasawa M."/>
            <person name="Dinh C."/>
            <person name="Coutinho P.M."/>
            <person name="Saito T."/>
            <person name="Elias M."/>
            <person name="Schaap P."/>
            <person name="Kay R.R."/>
            <person name="Henrissat B."/>
            <person name="Eichinger L."/>
            <person name="Rivero F."/>
            <person name="Putnam N.H."/>
            <person name="West C.M."/>
            <person name="Loomis W.F."/>
            <person name="Chisholm R.L."/>
            <person name="Shaulsky G."/>
            <person name="Strassmann J.E."/>
            <person name="Queller D.C."/>
            <person name="Kuspa A."/>
            <person name="Grigoriev I.V."/>
        </authorList>
    </citation>
    <scope>NUCLEOTIDE SEQUENCE [LARGE SCALE GENOMIC DNA]</scope>
    <source>
        <strain evidence="3">QSDP1</strain>
    </source>
</reference>
<feature type="transmembrane region" description="Helical" evidence="1">
    <location>
        <begin position="149"/>
        <end position="175"/>
    </location>
</feature>
<sequence length="196" mass="22491">MLNRNSSSSEYNGSDSGAINTLYINGQDYLLPFTCFYSDEFNEQYENVCTLGIDSDSLQLAKIHQAGNSIVFLNYLATFLILFLILVQLLIDIKHSKTKHSKFLVSFRMFFLLVTFLIILSNVIFSVGFKRYITNHTSQFDPTIIDESAYSSNVAAMVFSIITSCLISFSFYLLYKRFKRTIFYGNEKTGYSLLYV</sequence>
<keyword evidence="1" id="KW-0812">Transmembrane</keyword>
<dbReference type="eggNOG" id="ENOG502RIJK">
    <property type="taxonomic scope" value="Eukaryota"/>
</dbReference>
<evidence type="ECO:0000313" key="3">
    <source>
        <dbReference type="Proteomes" id="UP000001064"/>
    </source>
</evidence>
<feature type="transmembrane region" description="Helical" evidence="1">
    <location>
        <begin position="103"/>
        <end position="129"/>
    </location>
</feature>
<dbReference type="FunCoup" id="F0ZP42">
    <property type="interactions" value="937"/>
</dbReference>
<accession>F0ZP42</accession>
<protein>
    <submittedName>
        <fullName evidence="2">Uncharacterized protein</fullName>
    </submittedName>
</protein>
<keyword evidence="1" id="KW-0472">Membrane</keyword>
<proteinExistence type="predicted"/>
<keyword evidence="3" id="KW-1185">Reference proteome</keyword>
<dbReference type="VEuPathDB" id="AmoebaDB:DICPUDRAFT_79951"/>
<dbReference type="KEGG" id="dpp:DICPUDRAFT_79951"/>
<dbReference type="EMBL" id="GL871103">
    <property type="protein sequence ID" value="EGC34306.1"/>
    <property type="molecule type" value="Genomic_DNA"/>
</dbReference>
<keyword evidence="1" id="KW-1133">Transmembrane helix</keyword>
<dbReference type="Proteomes" id="UP000001064">
    <property type="component" value="Unassembled WGS sequence"/>
</dbReference>
<name>F0ZP42_DICPU</name>
<dbReference type="RefSeq" id="XP_003289188.1">
    <property type="nucleotide sequence ID" value="XM_003289140.1"/>
</dbReference>
<organism evidence="2 3">
    <name type="scientific">Dictyostelium purpureum</name>
    <name type="common">Slime mold</name>
    <dbReference type="NCBI Taxonomy" id="5786"/>
    <lineage>
        <taxon>Eukaryota</taxon>
        <taxon>Amoebozoa</taxon>
        <taxon>Evosea</taxon>
        <taxon>Eumycetozoa</taxon>
        <taxon>Dictyostelia</taxon>
        <taxon>Dictyosteliales</taxon>
        <taxon>Dictyosteliaceae</taxon>
        <taxon>Dictyostelium</taxon>
    </lineage>
</organism>
<gene>
    <name evidence="2" type="ORF">DICPUDRAFT_79951</name>
</gene>
<evidence type="ECO:0000256" key="1">
    <source>
        <dbReference type="SAM" id="Phobius"/>
    </source>
</evidence>